<proteinExistence type="predicted"/>
<evidence type="ECO:0000313" key="3">
    <source>
        <dbReference type="Proteomes" id="UP001260872"/>
    </source>
</evidence>
<gene>
    <name evidence="2" type="ORF">RH857_12580</name>
</gene>
<comment type="caution">
    <text evidence="2">The sequence shown here is derived from an EMBL/GenBank/DDBJ whole genome shotgun (WGS) entry which is preliminary data.</text>
</comment>
<feature type="region of interest" description="Disordered" evidence="1">
    <location>
        <begin position="80"/>
        <end position="108"/>
    </location>
</feature>
<sequence length="161" mass="17820">MTQPQPPITHGRTPIHPNHRLGYERAEHLAALTTSIRTDWTEKGTITLIEPLNAYFTATDLAAALLLLAGNPKAETPKLLHHPGPHWAHLQTHTPTNDTDKRPSPPCPIPEHAQIGKLAVNCPACRKWQDFPPTITADVYQQLTPEVQHAIDRSPTTVVLD</sequence>
<reference evidence="3" key="1">
    <citation type="submission" date="2023-07" db="EMBL/GenBank/DDBJ databases">
        <title>Description of three actinobacteria isolated from air of manufacturing shop in a pharmaceutical factory.</title>
        <authorList>
            <person name="Zhang D.-F."/>
        </authorList>
    </citation>
    <scope>NUCLEOTIDE SEQUENCE [LARGE SCALE GENOMIC DNA]</scope>
    <source>
        <strain evidence="3">CCTCC AB 207010</strain>
    </source>
</reference>
<protein>
    <submittedName>
        <fullName evidence="2">Uncharacterized protein</fullName>
    </submittedName>
</protein>
<dbReference type="RefSeq" id="WP_310538324.1">
    <property type="nucleotide sequence ID" value="NZ_JAVKGT010000044.1"/>
</dbReference>
<evidence type="ECO:0000256" key="1">
    <source>
        <dbReference type="SAM" id="MobiDB-lite"/>
    </source>
</evidence>
<dbReference type="Proteomes" id="UP001260872">
    <property type="component" value="Unassembled WGS sequence"/>
</dbReference>
<keyword evidence="3" id="KW-1185">Reference proteome</keyword>
<organism evidence="2 3">
    <name type="scientific">Nesterenkonia flava</name>
    <dbReference type="NCBI Taxonomy" id="469799"/>
    <lineage>
        <taxon>Bacteria</taxon>
        <taxon>Bacillati</taxon>
        <taxon>Actinomycetota</taxon>
        <taxon>Actinomycetes</taxon>
        <taxon>Micrococcales</taxon>
        <taxon>Micrococcaceae</taxon>
        <taxon>Nesterenkonia</taxon>
    </lineage>
</organism>
<accession>A0ABU1FW92</accession>
<dbReference type="EMBL" id="JAVKGT010000044">
    <property type="protein sequence ID" value="MDR5712956.1"/>
    <property type="molecule type" value="Genomic_DNA"/>
</dbReference>
<evidence type="ECO:0000313" key="2">
    <source>
        <dbReference type="EMBL" id="MDR5712956.1"/>
    </source>
</evidence>
<name>A0ABU1FW92_9MICC</name>